<evidence type="ECO:0000256" key="3">
    <source>
        <dbReference type="ARBA" id="ARBA00022692"/>
    </source>
</evidence>
<evidence type="ECO:0000256" key="4">
    <source>
        <dbReference type="ARBA" id="ARBA00022989"/>
    </source>
</evidence>
<keyword evidence="5 6" id="KW-0472">Membrane</keyword>
<dbReference type="AlphaFoldDB" id="W2C3W5"/>
<keyword evidence="4 6" id="KW-1133">Transmembrane helix</keyword>
<dbReference type="Pfam" id="PF12698">
    <property type="entry name" value="ABC2_membrane_3"/>
    <property type="match status" value="1"/>
</dbReference>
<name>W2C3W5_9BACT</name>
<sequence length="416" mass="47507">MDNEKRLPTLIAEGFRDLFYIWRQELRAILRDSGVMIFFFLVPLAYPVIYALIYNPETVRDVPLVVVDQSGSQRSREFIRRVDATPDVRVVATCGSIEDARRLVDSKQAYGILLFTSDFNRDLAAGRQATVSLYTDMSLLLHYKALLLATTEVSLDMGREIRAARTPQSTDELQQIYVAPIPYESVALFNPANGFASFLLPAVLILIIQQTLVLGICMLGGTAREQSRFHHLVPLDRRFRGTLRVLLGKAFAYVIIYIPVCLWTLVIVPRIFAYPSVGNPWDALLFLLPYLLASIFFAMILSGFMRTRESGMMLFVFMSVILLFLSGISWPTDAFPFYWRALAQLFPSTPAIRGFVLIKSCGATLFDVAREYRLLWLQTGLYFLLAALVYRRQIIRVRRKMIRQYQAAKARQPQPE</sequence>
<feature type="transmembrane region" description="Helical" evidence="6">
    <location>
        <begin position="374"/>
        <end position="391"/>
    </location>
</feature>
<evidence type="ECO:0000256" key="5">
    <source>
        <dbReference type="ARBA" id="ARBA00023136"/>
    </source>
</evidence>
<dbReference type="InterPro" id="IPR051449">
    <property type="entry name" value="ABC-2_transporter_component"/>
</dbReference>
<feature type="transmembrane region" description="Helical" evidence="6">
    <location>
        <begin position="250"/>
        <end position="272"/>
    </location>
</feature>
<dbReference type="PATRIC" id="fig|1411148.3.peg.1839"/>
<feature type="transmembrane region" description="Helical" evidence="6">
    <location>
        <begin position="198"/>
        <end position="219"/>
    </location>
</feature>
<feature type="transmembrane region" description="Helical" evidence="6">
    <location>
        <begin position="284"/>
        <end position="304"/>
    </location>
</feature>
<evidence type="ECO:0000256" key="2">
    <source>
        <dbReference type="ARBA" id="ARBA00022475"/>
    </source>
</evidence>
<dbReference type="GO" id="GO:0140359">
    <property type="term" value="F:ABC-type transporter activity"/>
    <property type="evidence" value="ECO:0007669"/>
    <property type="project" value="InterPro"/>
</dbReference>
<evidence type="ECO:0000313" key="9">
    <source>
        <dbReference type="Proteomes" id="UP000018837"/>
    </source>
</evidence>
<gene>
    <name evidence="8" type="ORF">N425_11270</name>
</gene>
<dbReference type="PANTHER" id="PTHR30294">
    <property type="entry name" value="MEMBRANE COMPONENT OF ABC TRANSPORTER YHHJ-RELATED"/>
    <property type="match status" value="1"/>
</dbReference>
<evidence type="ECO:0000259" key="7">
    <source>
        <dbReference type="Pfam" id="PF12698"/>
    </source>
</evidence>
<evidence type="ECO:0000313" key="8">
    <source>
        <dbReference type="EMBL" id="ETK01152.1"/>
    </source>
</evidence>
<evidence type="ECO:0000256" key="1">
    <source>
        <dbReference type="ARBA" id="ARBA00004651"/>
    </source>
</evidence>
<comment type="caution">
    <text evidence="8">The sequence shown here is derived from an EMBL/GenBank/DDBJ whole genome shotgun (WGS) entry which is preliminary data.</text>
</comment>
<dbReference type="EMBL" id="AYUF01000490">
    <property type="protein sequence ID" value="ETK01152.1"/>
    <property type="molecule type" value="Genomic_DNA"/>
</dbReference>
<keyword evidence="3 6" id="KW-0812">Transmembrane</keyword>
<dbReference type="Proteomes" id="UP000018837">
    <property type="component" value="Unassembled WGS sequence"/>
</dbReference>
<organism evidence="8 9">
    <name type="scientific">Tannerella sp. oral taxon BU063 isolate Cell 2</name>
    <dbReference type="NCBI Taxonomy" id="1411148"/>
    <lineage>
        <taxon>Bacteria</taxon>
        <taxon>Pseudomonadati</taxon>
        <taxon>Bacteroidota</taxon>
        <taxon>Bacteroidia</taxon>
        <taxon>Bacteroidales</taxon>
        <taxon>Tannerellaceae</taxon>
        <taxon>Tannerella</taxon>
    </lineage>
</organism>
<comment type="subcellular location">
    <subcellularLocation>
        <location evidence="1">Cell membrane</location>
        <topology evidence="1">Multi-pass membrane protein</topology>
    </subcellularLocation>
</comment>
<feature type="domain" description="ABC-2 type transporter transmembrane" evidence="7">
    <location>
        <begin position="36"/>
        <end position="388"/>
    </location>
</feature>
<dbReference type="InterPro" id="IPR013525">
    <property type="entry name" value="ABC2_TM"/>
</dbReference>
<proteinExistence type="predicted"/>
<feature type="transmembrane region" description="Helical" evidence="6">
    <location>
        <begin position="33"/>
        <end position="53"/>
    </location>
</feature>
<accession>W2C3W5</accession>
<evidence type="ECO:0000256" key="6">
    <source>
        <dbReference type="SAM" id="Phobius"/>
    </source>
</evidence>
<dbReference type="PANTHER" id="PTHR30294:SF46">
    <property type="entry name" value="ABC TRANSPORTER PERMEASE"/>
    <property type="match status" value="1"/>
</dbReference>
<keyword evidence="2" id="KW-1003">Cell membrane</keyword>
<dbReference type="GO" id="GO:0005886">
    <property type="term" value="C:plasma membrane"/>
    <property type="evidence" value="ECO:0007669"/>
    <property type="project" value="UniProtKB-SubCell"/>
</dbReference>
<reference evidence="8 9" key="1">
    <citation type="submission" date="2013-11" db="EMBL/GenBank/DDBJ databases">
        <title>Single cell genomics of uncultured Tannerella BU063 (oral taxon 286).</title>
        <authorList>
            <person name="Beall C.J."/>
            <person name="Campbell A.G."/>
            <person name="Griffen A.L."/>
            <person name="Podar M."/>
            <person name="Leys E.J."/>
        </authorList>
    </citation>
    <scope>NUCLEOTIDE SEQUENCE [LARGE SCALE GENOMIC DNA]</scope>
    <source>
        <strain evidence="8">Cell 2</strain>
    </source>
</reference>
<feature type="transmembrane region" description="Helical" evidence="6">
    <location>
        <begin position="311"/>
        <end position="330"/>
    </location>
</feature>
<dbReference type="Gene3D" id="3.40.1710.10">
    <property type="entry name" value="abc type-2 transporter like domain"/>
    <property type="match status" value="1"/>
</dbReference>
<protein>
    <submittedName>
        <fullName evidence="8">Membrane protein</fullName>
    </submittedName>
</protein>